<dbReference type="GO" id="GO:0004066">
    <property type="term" value="F:asparagine synthase (glutamine-hydrolyzing) activity"/>
    <property type="evidence" value="ECO:0007669"/>
    <property type="project" value="InterPro"/>
</dbReference>
<reference evidence="2" key="1">
    <citation type="journal article" date="2014" name="Int. J. Syst. Evol. Microbiol.">
        <title>Complete genome sequence of Corynebacterium casei LMG S-19264T (=DSM 44701T), isolated from a smear-ripened cheese.</title>
        <authorList>
            <consortium name="US DOE Joint Genome Institute (JGI-PGF)"/>
            <person name="Walter F."/>
            <person name="Albersmeier A."/>
            <person name="Kalinowski J."/>
            <person name="Ruckert C."/>
        </authorList>
    </citation>
    <scope>NUCLEOTIDE SEQUENCE</scope>
    <source>
        <strain evidence="2">JCM 17820</strain>
    </source>
</reference>
<dbReference type="SUPFAM" id="SSF52402">
    <property type="entry name" value="Adenine nucleotide alpha hydrolases-like"/>
    <property type="match status" value="1"/>
</dbReference>
<dbReference type="InterPro" id="IPR001962">
    <property type="entry name" value="Asn_synthase"/>
</dbReference>
<name>A0A830GPJ7_9EURY</name>
<proteinExistence type="predicted"/>
<keyword evidence="3" id="KW-1185">Reference proteome</keyword>
<dbReference type="Gene3D" id="3.40.50.620">
    <property type="entry name" value="HUPs"/>
    <property type="match status" value="1"/>
</dbReference>
<dbReference type="EMBL" id="BMOU01000004">
    <property type="protein sequence ID" value="GGN98135.1"/>
    <property type="molecule type" value="Genomic_DNA"/>
</dbReference>
<dbReference type="InterPro" id="IPR014729">
    <property type="entry name" value="Rossmann-like_a/b/a_fold"/>
</dbReference>
<evidence type="ECO:0000313" key="3">
    <source>
        <dbReference type="Proteomes" id="UP000605784"/>
    </source>
</evidence>
<protein>
    <recommendedName>
        <fullName evidence="1">Asparagine synthetase domain-containing protein</fullName>
    </recommendedName>
</protein>
<reference evidence="2" key="2">
    <citation type="submission" date="2020-09" db="EMBL/GenBank/DDBJ databases">
        <authorList>
            <person name="Sun Q."/>
            <person name="Ohkuma M."/>
        </authorList>
    </citation>
    <scope>NUCLEOTIDE SEQUENCE</scope>
    <source>
        <strain evidence="2">JCM 17820</strain>
    </source>
</reference>
<dbReference type="RefSeq" id="WP_188999105.1">
    <property type="nucleotide sequence ID" value="NZ_BMOU01000004.1"/>
</dbReference>
<gene>
    <name evidence="2" type="ORF">GCM10009030_28220</name>
</gene>
<dbReference type="Proteomes" id="UP000605784">
    <property type="component" value="Unassembled WGS sequence"/>
</dbReference>
<dbReference type="AlphaFoldDB" id="A0A830GPJ7"/>
<comment type="caution">
    <text evidence="2">The sequence shown here is derived from an EMBL/GenBank/DDBJ whole genome shotgun (WGS) entry which is preliminary data.</text>
</comment>
<sequence>MHDALHVVWASPTANRVVTQDGTWILAGTRPNRLAEQIETGADVDDIVEGFDADDAVAVRIGDDGRLDAYRSVTATRNVYVADVPDGPVVVADCFRNALAELPVEDRTVSQRAVADHLLFRNPIEPETYVEAIRGLEHGCHLTYDPATGDRQTRLVDRLDPDGETAVDTAPSRIHDVLTTVLDETLPDRRVRNMLSGGVDSTLLHTYLGDAPALVMATDSPEFASEVDAADRAVAMLDVPTDRHDVAESAFLSHLEASVDALGFPSHYNQTVLTDAVFRAAESGVYVNGEGADALFGLPAVKGARVADRLAPLFAAPGLTTLWRRGVASVLPRATHLPDIASWLDRPITDPSAFAQRLPFYTDPEVVAQCTDEATVESRFRRQTEYVQRRVERSSGGRFVDHAELGHLLSAFRHNAAEQWRQLGYVHGHELVAPFKTRRLTACALSVPPARRYVGGRGSFTPKHLLKSLLKRRLPAYPVRQPKGAGSLPVERYFEDGPLTNVFERYDPPEFVPAAMYEDHVEQFGPVTWNLITFAIWRDRVLQNPDLSRVEGTTVVEA</sequence>
<accession>A0A830GPJ7</accession>
<dbReference type="Pfam" id="PF00733">
    <property type="entry name" value="Asn_synthase"/>
    <property type="match status" value="1"/>
</dbReference>
<feature type="domain" description="Asparagine synthetase" evidence="1">
    <location>
        <begin position="187"/>
        <end position="505"/>
    </location>
</feature>
<evidence type="ECO:0000259" key="1">
    <source>
        <dbReference type="Pfam" id="PF00733"/>
    </source>
</evidence>
<dbReference type="GO" id="GO:0006529">
    <property type="term" value="P:asparagine biosynthetic process"/>
    <property type="evidence" value="ECO:0007669"/>
    <property type="project" value="InterPro"/>
</dbReference>
<organism evidence="2 3">
    <name type="scientific">Haloarcula pellucida</name>
    <dbReference type="NCBI Taxonomy" id="1427151"/>
    <lineage>
        <taxon>Archaea</taxon>
        <taxon>Methanobacteriati</taxon>
        <taxon>Methanobacteriota</taxon>
        <taxon>Stenosarchaea group</taxon>
        <taxon>Halobacteria</taxon>
        <taxon>Halobacteriales</taxon>
        <taxon>Haloarculaceae</taxon>
        <taxon>Haloarcula</taxon>
    </lineage>
</organism>
<evidence type="ECO:0000313" key="2">
    <source>
        <dbReference type="EMBL" id="GGN98135.1"/>
    </source>
</evidence>